<feature type="domain" description="Transcription regulator PadR N-terminal" evidence="2">
    <location>
        <begin position="7"/>
        <end position="77"/>
    </location>
</feature>
<gene>
    <name evidence="4" type="ORF">GCM10010387_05400</name>
</gene>
<dbReference type="InterPro" id="IPR018309">
    <property type="entry name" value="Tscrpt_reg_PadR_C"/>
</dbReference>
<evidence type="ECO:0000259" key="2">
    <source>
        <dbReference type="Pfam" id="PF03551"/>
    </source>
</evidence>
<feature type="domain" description="Transcription regulator PadR C-terminal" evidence="3">
    <location>
        <begin position="91"/>
        <end position="173"/>
    </location>
</feature>
<evidence type="ECO:0000256" key="1">
    <source>
        <dbReference type="SAM" id="MobiDB-lite"/>
    </source>
</evidence>
<proteinExistence type="predicted"/>
<dbReference type="Proteomes" id="UP000630936">
    <property type="component" value="Unassembled WGS sequence"/>
</dbReference>
<organism evidence="4 5">
    <name type="scientific">Streptomyces inusitatus</name>
    <dbReference type="NCBI Taxonomy" id="68221"/>
    <lineage>
        <taxon>Bacteria</taxon>
        <taxon>Bacillati</taxon>
        <taxon>Actinomycetota</taxon>
        <taxon>Actinomycetes</taxon>
        <taxon>Kitasatosporales</taxon>
        <taxon>Streptomycetaceae</taxon>
        <taxon>Streptomyces</taxon>
    </lineage>
</organism>
<protein>
    <submittedName>
        <fullName evidence="4">Transcriptional regulator</fullName>
    </submittedName>
</protein>
<evidence type="ECO:0000313" key="4">
    <source>
        <dbReference type="EMBL" id="GGZ15877.1"/>
    </source>
</evidence>
<evidence type="ECO:0000259" key="3">
    <source>
        <dbReference type="Pfam" id="PF10400"/>
    </source>
</evidence>
<dbReference type="PANTHER" id="PTHR43252">
    <property type="entry name" value="TRANSCRIPTIONAL REGULATOR YQJI"/>
    <property type="match status" value="1"/>
</dbReference>
<dbReference type="Pfam" id="PF03551">
    <property type="entry name" value="PadR"/>
    <property type="match status" value="1"/>
</dbReference>
<dbReference type="Pfam" id="PF10400">
    <property type="entry name" value="Vir_act_alpha_C"/>
    <property type="match status" value="1"/>
</dbReference>
<dbReference type="EMBL" id="BMWG01000001">
    <property type="protein sequence ID" value="GGZ15877.1"/>
    <property type="molecule type" value="Genomic_DNA"/>
</dbReference>
<dbReference type="Gene3D" id="1.10.10.10">
    <property type="entry name" value="Winged helix-like DNA-binding domain superfamily/Winged helix DNA-binding domain"/>
    <property type="match status" value="1"/>
</dbReference>
<comment type="caution">
    <text evidence="4">The sequence shown here is derived from an EMBL/GenBank/DDBJ whole genome shotgun (WGS) entry which is preliminary data.</text>
</comment>
<dbReference type="InterPro" id="IPR005149">
    <property type="entry name" value="Tscrpt_reg_PadR_N"/>
</dbReference>
<dbReference type="RefSeq" id="WP_190121166.1">
    <property type="nucleotide sequence ID" value="NZ_BMWG01000001.1"/>
</dbReference>
<evidence type="ECO:0000313" key="5">
    <source>
        <dbReference type="Proteomes" id="UP000630936"/>
    </source>
</evidence>
<sequence>MSIRHGLLALLEEGPRYGSQLRTEFESRTGATWPLNVGQVYTTLNRLERDGMVAQGGEDEAGHALYAITEAGRAELRNWFRSPVDRSSPPRDELAIKLAMAVGAPGVDIRSVIQSQRHHTVKAMQDYTRLKAQALLSIESGGSGERDDVAWLLVLEQLIFQTEAEARWLDHCEVRLLRLAAVTGRRAAERSTAAPPETRPDPPGADESPSASALSSGGSGSGSGSAATRRTS</sequence>
<reference evidence="4" key="2">
    <citation type="submission" date="2020-09" db="EMBL/GenBank/DDBJ databases">
        <authorList>
            <person name="Sun Q."/>
            <person name="Ohkuma M."/>
        </authorList>
    </citation>
    <scope>NUCLEOTIDE SEQUENCE</scope>
    <source>
        <strain evidence="4">JCM 4988</strain>
    </source>
</reference>
<dbReference type="SUPFAM" id="SSF46785">
    <property type="entry name" value="Winged helix' DNA-binding domain"/>
    <property type="match status" value="1"/>
</dbReference>
<feature type="region of interest" description="Disordered" evidence="1">
    <location>
        <begin position="185"/>
        <end position="232"/>
    </location>
</feature>
<reference evidence="4" key="1">
    <citation type="journal article" date="2014" name="Int. J. Syst. Evol. Microbiol.">
        <title>Complete genome sequence of Corynebacterium casei LMG S-19264T (=DSM 44701T), isolated from a smear-ripened cheese.</title>
        <authorList>
            <consortium name="US DOE Joint Genome Institute (JGI-PGF)"/>
            <person name="Walter F."/>
            <person name="Albersmeier A."/>
            <person name="Kalinowski J."/>
            <person name="Ruckert C."/>
        </authorList>
    </citation>
    <scope>NUCLEOTIDE SEQUENCE</scope>
    <source>
        <strain evidence="4">JCM 4988</strain>
    </source>
</reference>
<dbReference type="AlphaFoldDB" id="A0A918PM56"/>
<dbReference type="InterPro" id="IPR036388">
    <property type="entry name" value="WH-like_DNA-bd_sf"/>
</dbReference>
<keyword evidence="5" id="KW-1185">Reference proteome</keyword>
<accession>A0A918PM56</accession>
<dbReference type="PANTHER" id="PTHR43252:SF2">
    <property type="entry name" value="TRANSCRIPTION REGULATOR, PADR-LIKE FAMILY"/>
    <property type="match status" value="1"/>
</dbReference>
<dbReference type="InterPro" id="IPR036390">
    <property type="entry name" value="WH_DNA-bd_sf"/>
</dbReference>
<name>A0A918PM56_9ACTN</name>